<reference evidence="9 10" key="1">
    <citation type="submission" date="2023-01" db="EMBL/GenBank/DDBJ databases">
        <authorList>
            <person name="Whitehead M."/>
        </authorList>
    </citation>
    <scope>NUCLEOTIDE SEQUENCE [LARGE SCALE GENOMIC DNA]</scope>
</reference>
<name>A0AAV0WH71_9HEMI</name>
<evidence type="ECO:0000313" key="9">
    <source>
        <dbReference type="EMBL" id="CAI6355229.1"/>
    </source>
</evidence>
<dbReference type="PANTHER" id="PTHR22930">
    <property type="match status" value="1"/>
</dbReference>
<accession>A0AAV0WH71</accession>
<dbReference type="GO" id="GO:0016787">
    <property type="term" value="F:hydrolase activity"/>
    <property type="evidence" value="ECO:0007669"/>
    <property type="project" value="UniProtKB-KW"/>
</dbReference>
<evidence type="ECO:0000256" key="1">
    <source>
        <dbReference type="ARBA" id="ARBA00001968"/>
    </source>
</evidence>
<gene>
    <name evidence="9" type="ORF">MEUPH1_LOCUS11112</name>
</gene>
<keyword evidence="5" id="KW-0479">Metal-binding</keyword>
<dbReference type="PANTHER" id="PTHR22930:SF269">
    <property type="entry name" value="NUCLEASE HARBI1-LIKE PROTEIN"/>
    <property type="match status" value="1"/>
</dbReference>
<dbReference type="GO" id="GO:0046872">
    <property type="term" value="F:metal ion binding"/>
    <property type="evidence" value="ECO:0007669"/>
    <property type="project" value="UniProtKB-KW"/>
</dbReference>
<comment type="caution">
    <text evidence="9">The sequence shown here is derived from an EMBL/GenBank/DDBJ whole genome shotgun (WGS) entry which is preliminary data.</text>
</comment>
<dbReference type="Pfam" id="PF13359">
    <property type="entry name" value="DDE_Tnp_4"/>
    <property type="match status" value="1"/>
</dbReference>
<evidence type="ECO:0000256" key="6">
    <source>
        <dbReference type="ARBA" id="ARBA00022801"/>
    </source>
</evidence>
<dbReference type="AlphaFoldDB" id="A0AAV0WH71"/>
<evidence type="ECO:0000259" key="8">
    <source>
        <dbReference type="Pfam" id="PF13359"/>
    </source>
</evidence>
<keyword evidence="6" id="KW-0378">Hydrolase</keyword>
<organism evidence="9 10">
    <name type="scientific">Macrosiphum euphorbiae</name>
    <name type="common">potato aphid</name>
    <dbReference type="NCBI Taxonomy" id="13131"/>
    <lineage>
        <taxon>Eukaryota</taxon>
        <taxon>Metazoa</taxon>
        <taxon>Ecdysozoa</taxon>
        <taxon>Arthropoda</taxon>
        <taxon>Hexapoda</taxon>
        <taxon>Insecta</taxon>
        <taxon>Pterygota</taxon>
        <taxon>Neoptera</taxon>
        <taxon>Paraneoptera</taxon>
        <taxon>Hemiptera</taxon>
        <taxon>Sternorrhyncha</taxon>
        <taxon>Aphidomorpha</taxon>
        <taxon>Aphidoidea</taxon>
        <taxon>Aphididae</taxon>
        <taxon>Macrosiphini</taxon>
        <taxon>Macrosiphum</taxon>
    </lineage>
</organism>
<dbReference type="Proteomes" id="UP001160148">
    <property type="component" value="Unassembled WGS sequence"/>
</dbReference>
<evidence type="ECO:0000313" key="10">
    <source>
        <dbReference type="Proteomes" id="UP001160148"/>
    </source>
</evidence>
<dbReference type="GO" id="GO:0004518">
    <property type="term" value="F:nuclease activity"/>
    <property type="evidence" value="ECO:0007669"/>
    <property type="project" value="UniProtKB-KW"/>
</dbReference>
<keyword evidence="10" id="KW-1185">Reference proteome</keyword>
<comment type="cofactor">
    <cofactor evidence="1">
        <name>a divalent metal cation</name>
        <dbReference type="ChEBI" id="CHEBI:60240"/>
    </cofactor>
</comment>
<evidence type="ECO:0000256" key="4">
    <source>
        <dbReference type="ARBA" id="ARBA00022722"/>
    </source>
</evidence>
<dbReference type="GO" id="GO:0005634">
    <property type="term" value="C:nucleus"/>
    <property type="evidence" value="ECO:0007669"/>
    <property type="project" value="UniProtKB-SubCell"/>
</dbReference>
<proteinExistence type="inferred from homology"/>
<protein>
    <recommendedName>
        <fullName evidence="8">DDE Tnp4 domain-containing protein</fullName>
    </recommendedName>
</protein>
<evidence type="ECO:0000256" key="7">
    <source>
        <dbReference type="ARBA" id="ARBA00023242"/>
    </source>
</evidence>
<evidence type="ECO:0000256" key="5">
    <source>
        <dbReference type="ARBA" id="ARBA00022723"/>
    </source>
</evidence>
<evidence type="ECO:0000256" key="2">
    <source>
        <dbReference type="ARBA" id="ARBA00004123"/>
    </source>
</evidence>
<dbReference type="EMBL" id="CARXXK010000002">
    <property type="protein sequence ID" value="CAI6355229.1"/>
    <property type="molecule type" value="Genomic_DNA"/>
</dbReference>
<comment type="similarity">
    <text evidence="3">Belongs to the HARBI1 family.</text>
</comment>
<dbReference type="InterPro" id="IPR045249">
    <property type="entry name" value="HARBI1-like"/>
</dbReference>
<keyword evidence="7" id="KW-0539">Nucleus</keyword>
<comment type="subcellular location">
    <subcellularLocation>
        <location evidence="2">Nucleus</location>
    </subcellularLocation>
</comment>
<sequence length="410" mass="47282">MEQVIINNNKIIIHLLEEEEEEEIMYTSNAYRKPISNLFKTREKEGFFKVLINSHLRENKNKFREFFRLNYDQFHFILALIKDDLTLPASNRIKNPISPDEKLAVTLRYLATGESFRSLSFAFRISHSYISVIVKDTLSTLKKHLMPIFLPDISTIDLNKKASEFWTKWNFPNCVLAIDGKHVRIRCPEKTGSLFFNFKDYFSIVMLAMVDANYKFIVIDVGSFGREGDSGIFLKSAVGQQILDGSFGFPDKKQLPGSDKVLPHVIVGDEAFRLHPNIMKPYTRQSARHDKSKAVFNYRLSRARRVTENAFGLLSQVFRVFYQPINIDPMTCDDLIVVACCLHNLLREAYLEENGQAFFEERDSSTTLQTNNLIPITRGGGFTNAEGFLVRDSFKDFFNNEGSVSWQEDK</sequence>
<dbReference type="InterPro" id="IPR027806">
    <property type="entry name" value="HARBI1_dom"/>
</dbReference>
<keyword evidence="4" id="KW-0540">Nuclease</keyword>
<evidence type="ECO:0000256" key="3">
    <source>
        <dbReference type="ARBA" id="ARBA00006958"/>
    </source>
</evidence>
<feature type="domain" description="DDE Tnp4" evidence="8">
    <location>
        <begin position="178"/>
        <end position="344"/>
    </location>
</feature>